<accession>A0A1M7Y9E7</accession>
<dbReference type="EMBL" id="FRFE01000013">
    <property type="protein sequence ID" value="SHO49219.1"/>
    <property type="molecule type" value="Genomic_DNA"/>
</dbReference>
<keyword evidence="1" id="KW-0732">Signal</keyword>
<sequence length="286" mass="31601">MRMRKSVLPLAWMAIVLGITTAWAENPFEEKLPFKSATITYEVSGMEQGGETVYIDDYGNRSAAYSETATSMMGMTIQNKTLEIVEGDWVYSFDLVEKVGVKSHNPMSYMKEEFDKLSGAEQDQVLKNRKLIGMSSMSGMGGKVEENAAEILGYQCDRVQAMGAIVYSLHGSSVVMKTESEMMGFKMQNVATAIDIGPVGEKYFAHPEGIEVEHDEEADAMSRQMAQQAIAWLKDPDAANKPLPMAEMGQSERMQYVPAEDQADMMKQMEEMMKGMQGAMPGAAGQ</sequence>
<reference evidence="2 3" key="1">
    <citation type="submission" date="2016-12" db="EMBL/GenBank/DDBJ databases">
        <authorList>
            <person name="Song W.-J."/>
            <person name="Kurnit D.M."/>
        </authorList>
    </citation>
    <scope>NUCLEOTIDE SEQUENCE [LARGE SCALE GENOMIC DNA]</scope>
    <source>
        <strain evidence="2 3">DSM 18488</strain>
    </source>
</reference>
<evidence type="ECO:0000313" key="2">
    <source>
        <dbReference type="EMBL" id="SHO49219.1"/>
    </source>
</evidence>
<evidence type="ECO:0000256" key="1">
    <source>
        <dbReference type="SAM" id="SignalP"/>
    </source>
</evidence>
<dbReference type="RefSeq" id="WP_073614024.1">
    <property type="nucleotide sequence ID" value="NZ_FRFE01000013.1"/>
</dbReference>
<feature type="signal peptide" evidence="1">
    <location>
        <begin position="1"/>
        <end position="24"/>
    </location>
</feature>
<protein>
    <recommendedName>
        <fullName evidence="4">DUF4412 domain-containing protein</fullName>
    </recommendedName>
</protein>
<gene>
    <name evidence="2" type="ORF">SAMN02745220_02740</name>
</gene>
<evidence type="ECO:0000313" key="3">
    <source>
        <dbReference type="Proteomes" id="UP000184603"/>
    </source>
</evidence>
<name>A0A1M7Y9E7_9BACT</name>
<feature type="chain" id="PRO_5012748830" description="DUF4412 domain-containing protein" evidence="1">
    <location>
        <begin position="25"/>
        <end position="286"/>
    </location>
</feature>
<proteinExistence type="predicted"/>
<dbReference type="AlphaFoldDB" id="A0A1M7Y9E7"/>
<organism evidence="2 3">
    <name type="scientific">Desulfopila aestuarii DSM 18488</name>
    <dbReference type="NCBI Taxonomy" id="1121416"/>
    <lineage>
        <taxon>Bacteria</taxon>
        <taxon>Pseudomonadati</taxon>
        <taxon>Thermodesulfobacteriota</taxon>
        <taxon>Desulfobulbia</taxon>
        <taxon>Desulfobulbales</taxon>
        <taxon>Desulfocapsaceae</taxon>
        <taxon>Desulfopila</taxon>
    </lineage>
</organism>
<dbReference type="OrthoDB" id="5431629at2"/>
<evidence type="ECO:0008006" key="4">
    <source>
        <dbReference type="Google" id="ProtNLM"/>
    </source>
</evidence>
<keyword evidence="3" id="KW-1185">Reference proteome</keyword>
<dbReference type="Proteomes" id="UP000184603">
    <property type="component" value="Unassembled WGS sequence"/>
</dbReference>